<keyword evidence="5 9" id="KW-0479">Metal-binding</keyword>
<comment type="similarity">
    <text evidence="3 9">Belongs to the Deltex family.</text>
</comment>
<organism evidence="13 14">
    <name type="scientific">Crassostrea virginica</name>
    <name type="common">Eastern oyster</name>
    <dbReference type="NCBI Taxonomy" id="6565"/>
    <lineage>
        <taxon>Eukaryota</taxon>
        <taxon>Metazoa</taxon>
        <taxon>Spiralia</taxon>
        <taxon>Lophotrochozoa</taxon>
        <taxon>Mollusca</taxon>
        <taxon>Bivalvia</taxon>
        <taxon>Autobranchia</taxon>
        <taxon>Pteriomorphia</taxon>
        <taxon>Ostreida</taxon>
        <taxon>Ostreoidea</taxon>
        <taxon>Ostreidae</taxon>
        <taxon>Crassostrea</taxon>
    </lineage>
</organism>
<dbReference type="InterPro" id="IPR017907">
    <property type="entry name" value="Znf_RING_CS"/>
</dbReference>
<evidence type="ECO:0000256" key="10">
    <source>
        <dbReference type="SAM" id="MobiDB-lite"/>
    </source>
</evidence>
<dbReference type="RefSeq" id="XP_022342307.1">
    <property type="nucleotide sequence ID" value="XM_022486599.1"/>
</dbReference>
<proteinExistence type="inferred from homology"/>
<dbReference type="PROSITE" id="PS50089">
    <property type="entry name" value="ZF_RING_2"/>
    <property type="match status" value="1"/>
</dbReference>
<protein>
    <recommendedName>
        <fullName evidence="9">E3 ubiquitin-protein ligase</fullName>
        <ecNumber evidence="9">2.3.2.27</ecNumber>
    </recommendedName>
</protein>
<dbReference type="PANTHER" id="PTHR12622">
    <property type="entry name" value="DELTEX-RELATED"/>
    <property type="match status" value="1"/>
</dbReference>
<dbReference type="SMART" id="SM00184">
    <property type="entry name" value="RING"/>
    <property type="match status" value="1"/>
</dbReference>
<evidence type="ECO:0000259" key="11">
    <source>
        <dbReference type="PROSITE" id="PS50089"/>
    </source>
</evidence>
<evidence type="ECO:0000256" key="1">
    <source>
        <dbReference type="ARBA" id="ARBA00000900"/>
    </source>
</evidence>
<dbReference type="UniPathway" id="UPA00143"/>
<dbReference type="Gene3D" id="3.30.390.130">
    <property type="match status" value="1"/>
</dbReference>
<dbReference type="InterPro" id="IPR039399">
    <property type="entry name" value="Deltex_C_sf"/>
</dbReference>
<comment type="subcellular location">
    <subcellularLocation>
        <location evidence="9">Cytoplasm</location>
    </subcellularLocation>
</comment>
<keyword evidence="13" id="KW-1185">Reference proteome</keyword>
<name>A0A8B8EQT5_CRAVI</name>
<accession>A0A8B8EQT5</accession>
<dbReference type="InterPro" id="IPR013083">
    <property type="entry name" value="Znf_RING/FYVE/PHD"/>
</dbReference>
<dbReference type="GO" id="GO:0007219">
    <property type="term" value="P:Notch signaling pathway"/>
    <property type="evidence" value="ECO:0007669"/>
    <property type="project" value="InterPro"/>
</dbReference>
<dbReference type="EC" id="2.3.2.27" evidence="9"/>
<dbReference type="Pfam" id="PF13923">
    <property type="entry name" value="zf-C3HC4_2"/>
    <property type="match status" value="1"/>
</dbReference>
<reference evidence="14 15" key="1">
    <citation type="submission" date="2025-04" db="UniProtKB">
        <authorList>
            <consortium name="RefSeq"/>
        </authorList>
    </citation>
    <scope>IDENTIFICATION</scope>
    <source>
        <tissue evidence="14 15">Whole sample</tissue>
    </source>
</reference>
<evidence type="ECO:0000256" key="3">
    <source>
        <dbReference type="ARBA" id="ARBA00009413"/>
    </source>
</evidence>
<feature type="compositionally biased region" description="Basic and acidic residues" evidence="10">
    <location>
        <begin position="165"/>
        <end position="183"/>
    </location>
</feature>
<feature type="region of interest" description="Disordered" evidence="10">
    <location>
        <begin position="708"/>
        <end position="728"/>
    </location>
</feature>
<evidence type="ECO:0000256" key="9">
    <source>
        <dbReference type="RuleBase" id="RU367105"/>
    </source>
</evidence>
<comment type="pathway">
    <text evidence="2 9">Protein modification; protein ubiquitination.</text>
</comment>
<dbReference type="Gene3D" id="3.40.220.10">
    <property type="entry name" value="Leucine Aminopeptidase, subunit E, domain 1"/>
    <property type="match status" value="2"/>
</dbReference>
<feature type="domain" description="RING-type" evidence="11">
    <location>
        <begin position="764"/>
        <end position="803"/>
    </location>
</feature>
<dbReference type="Pfam" id="PF01661">
    <property type="entry name" value="Macro"/>
    <property type="match status" value="2"/>
</dbReference>
<keyword evidence="7 9" id="KW-0862">Zinc</keyword>
<dbReference type="Proteomes" id="UP000694844">
    <property type="component" value="Chromosome 5"/>
</dbReference>
<dbReference type="InterPro" id="IPR039396">
    <property type="entry name" value="Deltex_C"/>
</dbReference>
<sequence length="950" mass="108329">MASKLKKEGDPIIKSIIERDAEELIKYFEEDLKNLNNSKERKIEVKITNSPPKVVFKSTTIHESDTSVCNLRDEVLTWLKVCEEVITTQISNKTKQKGIRDGLELFKDVIKYNEKEVGDDLCFYLRGRKRHVENYKKMFNESIDKDDTQLQASNSSACDSSSKATPEDAEKAKDNKPLQEGRKTVGNITKEIDSNDSKVQTERNRLEKKDLLFRSNEKLKEKEKVAMKTDEPLVHIPGVDTQCTFNVTLREGIIFKAHIANITMLQVDCIVNPANENLKNEGGCAYHISQAAGKEFDDDCRKITKKIPITKNVITCPGKLPCKCVIHAVGPIWDDGYTAKEKEKCLEELMKTVYNVLQTADEKKMCSIAIPPISSGIFGVPLTLCAPMYVKAITDFGTQKRKRLREIHIVDIDPQRGLPNLIDESYHIFLKEPRSLNPKSVFQRSCHQTGSLPALKPAESLSKNSDYKKVNSVDFDKVQGRQPVCTYVGRNVDGKHEFEMDKKLKVYIYRQDIVSLKNIGSLVCSESSAFSGAGGLSKNIYQNASKEFRKEFDSYRTTLQRNGKRYQAGQLLIMVPGGNLSYNNVVFTVVNRFNPNKLPCKSDLAELEETCLKVLNRVNELSCDRKGKKTSHLKSLAMPLLGAGATVELRHLEMFCSSVYRAIEKFIFHNKEIFLREIHLVNFNDNTNTAFFNIFLQQSTETYKNARPLPPTARPSLANENPKLASSSKRDKPLYEWYMEPKTESQIDVKAFIEKPTENPENNCVICLEPFENPMELKQCHHVFCEDCISDFLSRQPRCPICNVVYGKLYGDQPEGVAKIFKDKYPLPGYDNFDTWVISYEFYDGFQKSYHPNPESPYKGTRRLAYLPANQEGTNVLRMLEKAFKQRLTFTIGFSRTTGRNNVVTWNDIHHKTNTTGGPERFGYPDPSYLQRVKEELEAKGITAEEKKQK</sequence>
<dbReference type="InterPro" id="IPR043472">
    <property type="entry name" value="Macro_dom-like"/>
</dbReference>
<dbReference type="GO" id="GO:0061630">
    <property type="term" value="F:ubiquitin protein ligase activity"/>
    <property type="evidence" value="ECO:0007669"/>
    <property type="project" value="UniProtKB-UniRule"/>
</dbReference>
<dbReference type="SUPFAM" id="SSF52949">
    <property type="entry name" value="Macro domain-like"/>
    <property type="match status" value="2"/>
</dbReference>
<gene>
    <name evidence="14 15" type="primary">LOC111136030</name>
</gene>
<dbReference type="Pfam" id="PF18102">
    <property type="entry name" value="DTC"/>
    <property type="match status" value="1"/>
</dbReference>
<dbReference type="AlphaFoldDB" id="A0A8B8EQT5"/>
<dbReference type="Gene3D" id="3.30.40.10">
    <property type="entry name" value="Zinc/RING finger domain, C3HC4 (zinc finger)"/>
    <property type="match status" value="1"/>
</dbReference>
<feature type="compositionally biased region" description="Low complexity" evidence="10">
    <location>
        <begin position="152"/>
        <end position="164"/>
    </location>
</feature>
<dbReference type="GO" id="GO:0016567">
    <property type="term" value="P:protein ubiquitination"/>
    <property type="evidence" value="ECO:0007669"/>
    <property type="project" value="UniProtKB-UniRule"/>
</dbReference>
<dbReference type="InterPro" id="IPR001841">
    <property type="entry name" value="Znf_RING"/>
</dbReference>
<dbReference type="PROSITE" id="PS00518">
    <property type="entry name" value="ZF_RING_1"/>
    <property type="match status" value="1"/>
</dbReference>
<evidence type="ECO:0000256" key="6">
    <source>
        <dbReference type="ARBA" id="ARBA00022771"/>
    </source>
</evidence>
<keyword evidence="6 8" id="KW-0863">Zinc-finger</keyword>
<dbReference type="InterPro" id="IPR039398">
    <property type="entry name" value="Deltex_fam"/>
</dbReference>
<dbReference type="RefSeq" id="XP_022342306.1">
    <property type="nucleotide sequence ID" value="XM_022486598.1"/>
</dbReference>
<dbReference type="SUPFAM" id="SSF57850">
    <property type="entry name" value="RING/U-box"/>
    <property type="match status" value="1"/>
</dbReference>
<evidence type="ECO:0000256" key="2">
    <source>
        <dbReference type="ARBA" id="ARBA00004906"/>
    </source>
</evidence>
<evidence type="ECO:0000313" key="15">
    <source>
        <dbReference type="RefSeq" id="XP_022342307.1"/>
    </source>
</evidence>
<feature type="domain" description="Macro" evidence="12">
    <location>
        <begin position="493"/>
        <end position="699"/>
    </location>
</feature>
<feature type="domain" description="Macro" evidence="12">
    <location>
        <begin position="242"/>
        <end position="408"/>
    </location>
</feature>
<evidence type="ECO:0000256" key="7">
    <source>
        <dbReference type="ARBA" id="ARBA00022833"/>
    </source>
</evidence>
<dbReference type="GO" id="GO:0005737">
    <property type="term" value="C:cytoplasm"/>
    <property type="evidence" value="ECO:0007669"/>
    <property type="project" value="UniProtKB-SubCell"/>
</dbReference>
<dbReference type="CDD" id="cd09633">
    <property type="entry name" value="Deltex_C"/>
    <property type="match status" value="1"/>
</dbReference>
<dbReference type="InterPro" id="IPR002589">
    <property type="entry name" value="Macro_dom"/>
</dbReference>
<dbReference type="GO" id="GO:0008270">
    <property type="term" value="F:zinc ion binding"/>
    <property type="evidence" value="ECO:0007669"/>
    <property type="project" value="UniProtKB-KW"/>
</dbReference>
<evidence type="ECO:0000259" key="12">
    <source>
        <dbReference type="PROSITE" id="PS51154"/>
    </source>
</evidence>
<evidence type="ECO:0000313" key="14">
    <source>
        <dbReference type="RefSeq" id="XP_022342306.1"/>
    </source>
</evidence>
<dbReference type="GeneID" id="111136030"/>
<dbReference type="OrthoDB" id="6133115at2759"/>
<keyword evidence="4 9" id="KW-0808">Transferase</keyword>
<dbReference type="KEGG" id="cvn:111136030"/>
<dbReference type="PROSITE" id="PS51154">
    <property type="entry name" value="MACRO"/>
    <property type="match status" value="2"/>
</dbReference>
<keyword evidence="9" id="KW-0963">Cytoplasm</keyword>
<comment type="catalytic activity">
    <reaction evidence="1 9">
        <text>S-ubiquitinyl-[E2 ubiquitin-conjugating enzyme]-L-cysteine + [acceptor protein]-L-lysine = [E2 ubiquitin-conjugating enzyme]-L-cysteine + N(6)-ubiquitinyl-[acceptor protein]-L-lysine.</text>
        <dbReference type="EC" id="2.3.2.27"/>
    </reaction>
</comment>
<evidence type="ECO:0000256" key="8">
    <source>
        <dbReference type="PROSITE-ProRule" id="PRU00175"/>
    </source>
</evidence>
<dbReference type="CDD" id="cd02907">
    <property type="entry name" value="Macro_Af1521_BAL-like"/>
    <property type="match status" value="1"/>
</dbReference>
<dbReference type="SMART" id="SM00506">
    <property type="entry name" value="A1pp"/>
    <property type="match status" value="1"/>
</dbReference>
<evidence type="ECO:0000256" key="5">
    <source>
        <dbReference type="ARBA" id="ARBA00022723"/>
    </source>
</evidence>
<feature type="region of interest" description="Disordered" evidence="10">
    <location>
        <begin position="149"/>
        <end position="187"/>
    </location>
</feature>
<evidence type="ECO:0000256" key="4">
    <source>
        <dbReference type="ARBA" id="ARBA00022679"/>
    </source>
</evidence>
<evidence type="ECO:0000313" key="13">
    <source>
        <dbReference type="Proteomes" id="UP000694844"/>
    </source>
</evidence>